<dbReference type="PANTHER" id="PTHR42747:SF4">
    <property type="entry name" value="BLR1330 PROTEIN"/>
    <property type="match status" value="1"/>
</dbReference>
<keyword evidence="5" id="KW-0288">FMN</keyword>
<dbReference type="Pfam" id="PF03060">
    <property type="entry name" value="NMO"/>
    <property type="match status" value="1"/>
</dbReference>
<dbReference type="GO" id="GO:0018580">
    <property type="term" value="F:nitronate monooxygenase activity"/>
    <property type="evidence" value="ECO:0007669"/>
    <property type="project" value="InterPro"/>
</dbReference>
<dbReference type="Proteomes" id="UP000318937">
    <property type="component" value="Unassembled WGS sequence"/>
</dbReference>
<reference evidence="8 9" key="1">
    <citation type="submission" date="2019-05" db="EMBL/GenBank/DDBJ databases">
        <title>Psychrobacillus vulpis sp. nov., a new species isolated from feces of a red fox that inhabits in The Tablas de Daimiel Natural Park, Albacete, Spain.</title>
        <authorList>
            <person name="Rodriguez M."/>
            <person name="Reina J.C."/>
            <person name="Bejar V."/>
            <person name="Llamas I."/>
        </authorList>
    </citation>
    <scope>NUCLEOTIDE SEQUENCE [LARGE SCALE GENOMIC DNA]</scope>
    <source>
        <strain evidence="8 9">NHI-2</strain>
    </source>
</reference>
<dbReference type="AlphaFoldDB" id="A0A544TLE9"/>
<dbReference type="InterPro" id="IPR013785">
    <property type="entry name" value="Aldolase_TIM"/>
</dbReference>
<dbReference type="OrthoDB" id="9778912at2"/>
<dbReference type="EMBL" id="VDGG01000003">
    <property type="protein sequence ID" value="TQR18276.1"/>
    <property type="molecule type" value="Genomic_DNA"/>
</dbReference>
<keyword evidence="6" id="KW-0560">Oxidoreductase</keyword>
<evidence type="ECO:0000256" key="7">
    <source>
        <dbReference type="ARBA" id="ARBA00023033"/>
    </source>
</evidence>
<keyword evidence="4" id="KW-0285">Flavoprotein</keyword>
<evidence type="ECO:0000256" key="6">
    <source>
        <dbReference type="ARBA" id="ARBA00023002"/>
    </source>
</evidence>
<proteinExistence type="inferred from homology"/>
<keyword evidence="9" id="KW-1185">Reference proteome</keyword>
<dbReference type="InterPro" id="IPR004136">
    <property type="entry name" value="NMO"/>
</dbReference>
<organism evidence="8 9">
    <name type="scientific">Psychrobacillus soli</name>
    <dbReference type="NCBI Taxonomy" id="1543965"/>
    <lineage>
        <taxon>Bacteria</taxon>
        <taxon>Bacillati</taxon>
        <taxon>Bacillota</taxon>
        <taxon>Bacilli</taxon>
        <taxon>Bacillales</taxon>
        <taxon>Bacillaceae</taxon>
        <taxon>Psychrobacillus</taxon>
    </lineage>
</organism>
<comment type="caution">
    <text evidence="8">The sequence shown here is derived from an EMBL/GenBank/DDBJ whole genome shotgun (WGS) entry which is preliminary data.</text>
</comment>
<sequence>MFSKLKLPVIVAPMFLVSSIESVIASCRNGVVGSIPLLNARTPEKCEEMLAELKAALPTEPWAVNFIAHKTNKRHEIDLELIRKYEPPIVIVSLGHPGAVTEVVHAYGGLVFSDVITVKHAKKAVEAGVDGLILVCAGAGGHAGTLNPFAFLDAVREFWKGYIVLAGGISSGKDILAAQLMGADFAYMGTKFIPAEESVAFPAYKEMLVDSTIADILYTDSFSGVNANYLIPSLVKNNIDPASLKPRDTVDLSHMVDVKAWRDIWSAGHGVTTIKAVESTAVIVDRLVKEYEEAKKGVNVQEELSR</sequence>
<evidence type="ECO:0000256" key="3">
    <source>
        <dbReference type="ARBA" id="ARBA00013457"/>
    </source>
</evidence>
<dbReference type="Gene3D" id="3.20.20.70">
    <property type="entry name" value="Aldolase class I"/>
    <property type="match status" value="1"/>
</dbReference>
<dbReference type="PANTHER" id="PTHR42747">
    <property type="entry name" value="NITRONATE MONOOXYGENASE-RELATED"/>
    <property type="match status" value="1"/>
</dbReference>
<evidence type="ECO:0000256" key="4">
    <source>
        <dbReference type="ARBA" id="ARBA00022630"/>
    </source>
</evidence>
<keyword evidence="7 8" id="KW-0503">Monooxygenase</keyword>
<accession>A0A544TLE9</accession>
<evidence type="ECO:0000256" key="1">
    <source>
        <dbReference type="ARBA" id="ARBA00003535"/>
    </source>
</evidence>
<evidence type="ECO:0000313" key="8">
    <source>
        <dbReference type="EMBL" id="TQR18276.1"/>
    </source>
</evidence>
<evidence type="ECO:0000313" key="9">
    <source>
        <dbReference type="Proteomes" id="UP000318937"/>
    </source>
</evidence>
<comment type="similarity">
    <text evidence="2">Belongs to the nitronate monooxygenase family. NMO class I subfamily.</text>
</comment>
<dbReference type="CDD" id="cd04730">
    <property type="entry name" value="NPD_like"/>
    <property type="match status" value="1"/>
</dbReference>
<evidence type="ECO:0000256" key="5">
    <source>
        <dbReference type="ARBA" id="ARBA00022643"/>
    </source>
</evidence>
<dbReference type="RefSeq" id="WP_142605216.1">
    <property type="nucleotide sequence ID" value="NZ_VDGG01000003.1"/>
</dbReference>
<evidence type="ECO:0000256" key="2">
    <source>
        <dbReference type="ARBA" id="ARBA00009881"/>
    </source>
</evidence>
<dbReference type="SUPFAM" id="SSF51412">
    <property type="entry name" value="Inosine monophosphate dehydrogenase (IMPDH)"/>
    <property type="match status" value="1"/>
</dbReference>
<gene>
    <name evidence="8" type="ORF">FG383_02235</name>
</gene>
<comment type="function">
    <text evidence="1">Nitronate monooxygenase that uses molecular oxygen to catalyze the oxidative denitrification of alkyl nitronates. Acts on propionate 3-nitronate (P3N), the presumed physiological substrate. Probably functions in the detoxification of P3N, a metabolic poison produced by plants and fungi as a defense mechanism.</text>
</comment>
<name>A0A544TLE9_9BACI</name>
<protein>
    <recommendedName>
        <fullName evidence="3">Probable nitronate monooxygenase</fullName>
    </recommendedName>
</protein>